<name>A0A1G2PMW8_9BACT</name>
<comment type="caution">
    <text evidence="1">The sequence shown here is derived from an EMBL/GenBank/DDBJ whole genome shotgun (WGS) entry which is preliminary data.</text>
</comment>
<dbReference type="AlphaFoldDB" id="A0A1G2PMW8"/>
<evidence type="ECO:0000313" key="1">
    <source>
        <dbReference type="EMBL" id="OHA48942.1"/>
    </source>
</evidence>
<accession>A0A1G2PMW8</accession>
<dbReference type="EMBL" id="MHSS01000002">
    <property type="protein sequence ID" value="OHA48942.1"/>
    <property type="molecule type" value="Genomic_DNA"/>
</dbReference>
<reference evidence="1 2" key="1">
    <citation type="journal article" date="2016" name="Nat. Commun.">
        <title>Thousands of microbial genomes shed light on interconnected biogeochemical processes in an aquifer system.</title>
        <authorList>
            <person name="Anantharaman K."/>
            <person name="Brown C.T."/>
            <person name="Hug L.A."/>
            <person name="Sharon I."/>
            <person name="Castelle C.J."/>
            <person name="Probst A.J."/>
            <person name="Thomas B.C."/>
            <person name="Singh A."/>
            <person name="Wilkins M.J."/>
            <person name="Karaoz U."/>
            <person name="Brodie E.L."/>
            <person name="Williams K.H."/>
            <person name="Hubbard S.S."/>
            <person name="Banfield J.F."/>
        </authorList>
    </citation>
    <scope>NUCLEOTIDE SEQUENCE [LARGE SCALE GENOMIC DNA]</scope>
</reference>
<proteinExistence type="predicted"/>
<dbReference type="STRING" id="1802362.A2806_04595"/>
<gene>
    <name evidence="1" type="ORF">A2806_04595</name>
</gene>
<dbReference type="Proteomes" id="UP000177629">
    <property type="component" value="Unassembled WGS sequence"/>
</dbReference>
<sequence length="225" mass="26061">MRSQKELAERIREALRQNPFLVELGQRAHCSQNKAGRAAQMLGLTDEEVKIVADVIRLKERNPDAFQKILESATKEERQMKRKTAPEKTDAEEVWIDEHGKRVLIQSFCRAAFWDLELENTLNSRTDRYSPTSVYFERGLRLGKAEDESFVETFMILCRIWNRLAGFPKEDLIRLSDGPWTVDGLIQWGYFREKWVKGTLVIFPTEKLLKAIMGENHEDGSDEAG</sequence>
<evidence type="ECO:0000313" key="2">
    <source>
        <dbReference type="Proteomes" id="UP000177629"/>
    </source>
</evidence>
<protein>
    <submittedName>
        <fullName evidence="1">Uncharacterized protein</fullName>
    </submittedName>
</protein>
<organism evidence="1 2">
    <name type="scientific">Candidatus Terrybacteria bacterium RIFCSPHIGHO2_01_FULL_48_17</name>
    <dbReference type="NCBI Taxonomy" id="1802362"/>
    <lineage>
        <taxon>Bacteria</taxon>
        <taxon>Candidatus Terryibacteriota</taxon>
    </lineage>
</organism>